<dbReference type="Proteomes" id="UP000077755">
    <property type="component" value="Chromosome 1"/>
</dbReference>
<feature type="compositionally biased region" description="Polar residues" evidence="1">
    <location>
        <begin position="239"/>
        <end position="251"/>
    </location>
</feature>
<sequence>MFIFDTIRFQEEFQIPEELQEAMMLLNSLYANNFEEQKSARIVSWIPVEQNQSAHYLADYGLANVNLFGEVPRTLGNLQHFLDRDMGIAVPFDVMDNLGMGEVVDADPPPKPVHISSPHVDSAFPTLEHNTLLDLFHAFISQEGFKSKAQSMGSFVFPKHGSTLAVPTDTSSLKGKGKMYEKASFNGNGVLSSAAVEVLESGSLNHISEVFAQSSVNLDVQVFQDVSAKEILDQAVQGWSSRGNGASSSRVPGSARANSDMMEVADVMAEWDSFVAPNAEEQEDI</sequence>
<feature type="region of interest" description="Disordered" evidence="1">
    <location>
        <begin position="239"/>
        <end position="258"/>
    </location>
</feature>
<evidence type="ECO:0000313" key="2">
    <source>
        <dbReference type="EMBL" id="WOG81429.1"/>
    </source>
</evidence>
<dbReference type="Gramene" id="KZN08102">
    <property type="protein sequence ID" value="KZN08102"/>
    <property type="gene ID" value="DCAR_000771"/>
</dbReference>
<keyword evidence="3" id="KW-1185">Reference proteome</keyword>
<protein>
    <submittedName>
        <fullName evidence="2">Uncharacterized protein</fullName>
    </submittedName>
</protein>
<dbReference type="AlphaFoldDB" id="A0A166FRU9"/>
<dbReference type="EMBL" id="CP093343">
    <property type="protein sequence ID" value="WOG81429.1"/>
    <property type="molecule type" value="Genomic_DNA"/>
</dbReference>
<name>A0A166FRU9_DAUCS</name>
<reference evidence="2" key="1">
    <citation type="journal article" date="2016" name="Nat. Genet.">
        <title>A high-quality carrot genome assembly provides new insights into carotenoid accumulation and asterid genome evolution.</title>
        <authorList>
            <person name="Iorizzo M."/>
            <person name="Ellison S."/>
            <person name="Senalik D."/>
            <person name="Zeng P."/>
            <person name="Satapoomin P."/>
            <person name="Huang J."/>
            <person name="Bowman M."/>
            <person name="Iovene M."/>
            <person name="Sanseverino W."/>
            <person name="Cavagnaro P."/>
            <person name="Yildiz M."/>
            <person name="Macko-Podgorni A."/>
            <person name="Moranska E."/>
            <person name="Grzebelus E."/>
            <person name="Grzebelus D."/>
            <person name="Ashrafi H."/>
            <person name="Zheng Z."/>
            <person name="Cheng S."/>
            <person name="Spooner D."/>
            <person name="Van Deynze A."/>
            <person name="Simon P."/>
        </authorList>
    </citation>
    <scope>NUCLEOTIDE SEQUENCE</scope>
    <source>
        <tissue evidence="2">Leaf</tissue>
    </source>
</reference>
<proteinExistence type="predicted"/>
<evidence type="ECO:0000256" key="1">
    <source>
        <dbReference type="SAM" id="MobiDB-lite"/>
    </source>
</evidence>
<reference evidence="2" key="2">
    <citation type="submission" date="2022-03" db="EMBL/GenBank/DDBJ databases">
        <title>Draft title - Genomic analysis of global carrot germplasm unveils the trajectory of domestication and the origin of high carotenoid orange carrot.</title>
        <authorList>
            <person name="Iorizzo M."/>
            <person name="Ellison S."/>
            <person name="Senalik D."/>
            <person name="Macko-Podgorni A."/>
            <person name="Grzebelus D."/>
            <person name="Bostan H."/>
            <person name="Rolling W."/>
            <person name="Curaba J."/>
            <person name="Simon P."/>
        </authorList>
    </citation>
    <scope>NUCLEOTIDE SEQUENCE</scope>
    <source>
        <tissue evidence="2">Leaf</tissue>
    </source>
</reference>
<organism evidence="2 3">
    <name type="scientific">Daucus carota subsp. sativus</name>
    <name type="common">Carrot</name>
    <dbReference type="NCBI Taxonomy" id="79200"/>
    <lineage>
        <taxon>Eukaryota</taxon>
        <taxon>Viridiplantae</taxon>
        <taxon>Streptophyta</taxon>
        <taxon>Embryophyta</taxon>
        <taxon>Tracheophyta</taxon>
        <taxon>Spermatophyta</taxon>
        <taxon>Magnoliopsida</taxon>
        <taxon>eudicotyledons</taxon>
        <taxon>Gunneridae</taxon>
        <taxon>Pentapetalae</taxon>
        <taxon>asterids</taxon>
        <taxon>campanulids</taxon>
        <taxon>Apiales</taxon>
        <taxon>Apiaceae</taxon>
        <taxon>Apioideae</taxon>
        <taxon>Scandiceae</taxon>
        <taxon>Daucinae</taxon>
        <taxon>Daucus</taxon>
        <taxon>Daucus sect. Daucus</taxon>
    </lineage>
</organism>
<gene>
    <name evidence="2" type="ORF">DCAR_0100576</name>
</gene>
<accession>A0A166FRU9</accession>
<evidence type="ECO:0000313" key="3">
    <source>
        <dbReference type="Proteomes" id="UP000077755"/>
    </source>
</evidence>